<dbReference type="Proteomes" id="UP000377595">
    <property type="component" value="Unassembled WGS sequence"/>
</dbReference>
<protein>
    <submittedName>
        <fullName evidence="2">Uncharacterized protein</fullName>
    </submittedName>
</protein>
<feature type="compositionally biased region" description="Low complexity" evidence="1">
    <location>
        <begin position="271"/>
        <end position="284"/>
    </location>
</feature>
<organism evidence="2 3">
    <name type="scientific">Acrocarpospora pleiomorpha</name>
    <dbReference type="NCBI Taxonomy" id="90975"/>
    <lineage>
        <taxon>Bacteria</taxon>
        <taxon>Bacillati</taxon>
        <taxon>Actinomycetota</taxon>
        <taxon>Actinomycetes</taxon>
        <taxon>Streptosporangiales</taxon>
        <taxon>Streptosporangiaceae</taxon>
        <taxon>Acrocarpospora</taxon>
    </lineage>
</organism>
<keyword evidence="3" id="KW-1185">Reference proteome</keyword>
<evidence type="ECO:0000313" key="2">
    <source>
        <dbReference type="EMBL" id="GES26960.1"/>
    </source>
</evidence>
<dbReference type="OrthoDB" id="3541690at2"/>
<dbReference type="EMBL" id="BLAF01000103">
    <property type="protein sequence ID" value="GES26960.1"/>
    <property type="molecule type" value="Genomic_DNA"/>
</dbReference>
<dbReference type="AlphaFoldDB" id="A0A5M3Y129"/>
<evidence type="ECO:0000313" key="3">
    <source>
        <dbReference type="Proteomes" id="UP000377595"/>
    </source>
</evidence>
<gene>
    <name evidence="2" type="ORF">Aple_098590</name>
</gene>
<comment type="caution">
    <text evidence="2">The sequence shown here is derived from an EMBL/GenBank/DDBJ whole genome shotgun (WGS) entry which is preliminary data.</text>
</comment>
<evidence type="ECO:0000256" key="1">
    <source>
        <dbReference type="SAM" id="MobiDB-lite"/>
    </source>
</evidence>
<accession>A0A5M3Y129</accession>
<dbReference type="RefSeq" id="WP_155351639.1">
    <property type="nucleotide sequence ID" value="NZ_BAAAHM010000026.1"/>
</dbReference>
<reference evidence="2 3" key="1">
    <citation type="submission" date="2019-10" db="EMBL/GenBank/DDBJ databases">
        <title>Whole genome shotgun sequence of Acrocarpospora pleiomorpha NBRC 16267.</title>
        <authorList>
            <person name="Ichikawa N."/>
            <person name="Kimura A."/>
            <person name="Kitahashi Y."/>
            <person name="Komaki H."/>
            <person name="Oguchi A."/>
        </authorList>
    </citation>
    <scope>NUCLEOTIDE SEQUENCE [LARGE SCALE GENOMIC DNA]</scope>
    <source>
        <strain evidence="2 3">NBRC 16267</strain>
    </source>
</reference>
<feature type="region of interest" description="Disordered" evidence="1">
    <location>
        <begin position="240"/>
        <end position="284"/>
    </location>
</feature>
<name>A0A5M3Y129_9ACTN</name>
<feature type="compositionally biased region" description="Basic and acidic residues" evidence="1">
    <location>
        <begin position="250"/>
        <end position="270"/>
    </location>
</feature>
<sequence length="284" mass="30675">MDLNDAADTLYALPPAEFTAARDALAKEVKAAGNATLAREIGKLRRPTVVAWAVNQLARQNPPELTELLTLGEDLRQAWQDQDARTLTALSARRTALTARVARLVADLASSSGHRLTTLTEVEQTLDAAVVDAEAATQVRQATLTTALAYSGFAPAPVTRSPPKTAPPARKIDLEAQRERRAHELAEAAAQAEREALESEAIHADWARELAQSIQERDRRAGKVTALETKLAELEAKLTDARAKHATATKRADAAQRDESRARRTAESARARAIAAATKTSRDT</sequence>
<proteinExistence type="predicted"/>